<name>A0AAV7W7G6_PLEWA</name>
<feature type="region of interest" description="Disordered" evidence="1">
    <location>
        <begin position="1"/>
        <end position="90"/>
    </location>
</feature>
<evidence type="ECO:0000313" key="2">
    <source>
        <dbReference type="EMBL" id="KAJ1208926.1"/>
    </source>
</evidence>
<comment type="caution">
    <text evidence="2">The sequence shown here is derived from an EMBL/GenBank/DDBJ whole genome shotgun (WGS) entry which is preliminary data.</text>
</comment>
<evidence type="ECO:0000256" key="1">
    <source>
        <dbReference type="SAM" id="MobiDB-lite"/>
    </source>
</evidence>
<accession>A0AAV7W7G6</accession>
<feature type="compositionally biased region" description="Basic and acidic residues" evidence="1">
    <location>
        <begin position="18"/>
        <end position="40"/>
    </location>
</feature>
<keyword evidence="3" id="KW-1185">Reference proteome</keyword>
<evidence type="ECO:0000313" key="3">
    <source>
        <dbReference type="Proteomes" id="UP001066276"/>
    </source>
</evidence>
<dbReference type="Proteomes" id="UP001066276">
    <property type="component" value="Chromosome 1_2"/>
</dbReference>
<feature type="compositionally biased region" description="Basic and acidic residues" evidence="1">
    <location>
        <begin position="61"/>
        <end position="79"/>
    </location>
</feature>
<sequence>MRGSGRSPNFKRPPGSGIERRGSGHKVDQHDRLGPEERPGRALSPVVCLAQVSRNSRQAQRRTDDPSRKWGSGKMEDQSLWRSRAGEVTN</sequence>
<dbReference type="EMBL" id="JANPWB010000002">
    <property type="protein sequence ID" value="KAJ1208926.1"/>
    <property type="molecule type" value="Genomic_DNA"/>
</dbReference>
<gene>
    <name evidence="2" type="ORF">NDU88_004305</name>
</gene>
<reference evidence="2" key="1">
    <citation type="journal article" date="2022" name="bioRxiv">
        <title>Sequencing and chromosome-scale assembly of the giantPleurodeles waltlgenome.</title>
        <authorList>
            <person name="Brown T."/>
            <person name="Elewa A."/>
            <person name="Iarovenko S."/>
            <person name="Subramanian E."/>
            <person name="Araus A.J."/>
            <person name="Petzold A."/>
            <person name="Susuki M."/>
            <person name="Suzuki K.-i.T."/>
            <person name="Hayashi T."/>
            <person name="Toyoda A."/>
            <person name="Oliveira C."/>
            <person name="Osipova E."/>
            <person name="Leigh N.D."/>
            <person name="Simon A."/>
            <person name="Yun M.H."/>
        </authorList>
    </citation>
    <scope>NUCLEOTIDE SEQUENCE</scope>
    <source>
        <strain evidence="2">20211129_DDA</strain>
        <tissue evidence="2">Liver</tissue>
    </source>
</reference>
<proteinExistence type="predicted"/>
<protein>
    <submittedName>
        <fullName evidence="2">Uncharacterized protein</fullName>
    </submittedName>
</protein>
<dbReference type="AlphaFoldDB" id="A0AAV7W7G6"/>
<organism evidence="2 3">
    <name type="scientific">Pleurodeles waltl</name>
    <name type="common">Iberian ribbed newt</name>
    <dbReference type="NCBI Taxonomy" id="8319"/>
    <lineage>
        <taxon>Eukaryota</taxon>
        <taxon>Metazoa</taxon>
        <taxon>Chordata</taxon>
        <taxon>Craniata</taxon>
        <taxon>Vertebrata</taxon>
        <taxon>Euteleostomi</taxon>
        <taxon>Amphibia</taxon>
        <taxon>Batrachia</taxon>
        <taxon>Caudata</taxon>
        <taxon>Salamandroidea</taxon>
        <taxon>Salamandridae</taxon>
        <taxon>Pleurodelinae</taxon>
        <taxon>Pleurodeles</taxon>
    </lineage>
</organism>